<evidence type="ECO:0000313" key="3">
    <source>
        <dbReference type="Proteomes" id="UP000033934"/>
    </source>
</evidence>
<dbReference type="EMBL" id="LBVO01000025">
    <property type="protein sequence ID" value="KKQ89449.1"/>
    <property type="molecule type" value="Genomic_DNA"/>
</dbReference>
<dbReference type="AlphaFoldDB" id="A0A0G0NU96"/>
<reference evidence="2 3" key="1">
    <citation type="journal article" date="2015" name="Nature">
        <title>rRNA introns, odd ribosomes, and small enigmatic genomes across a large radiation of phyla.</title>
        <authorList>
            <person name="Brown C.T."/>
            <person name="Hug L.A."/>
            <person name="Thomas B.C."/>
            <person name="Sharon I."/>
            <person name="Castelle C.J."/>
            <person name="Singh A."/>
            <person name="Wilkins M.J."/>
            <person name="Williams K.H."/>
            <person name="Banfield J.F."/>
        </authorList>
    </citation>
    <scope>NUCLEOTIDE SEQUENCE [LARGE SCALE GENOMIC DNA]</scope>
</reference>
<keyword evidence="1" id="KW-0812">Transmembrane</keyword>
<sequence>MLALFWRSLRDRKNSIIIYTVVSVGLILMYAALFPTVKSQADQMQTLLKAYPKSFMKAFNMDNAFFSNYESYMSTEEFSLMWPILLFCMVIAWGGSAIAGEIDKGTMKFLLSQPISRTKIFFAKYIAGLKALGIYTVLTVASCPLFGALLGFDVKLENYFKLAVVGILLGWAVFSISIFFSAIFSDKGKPYFITAGILILMYAANIASSLKESISDLKYISFFYYYNPAQTLAHGKIDDLTFWVFIGLSIIFSSLAVLIFNRRDVTN</sequence>
<dbReference type="Pfam" id="PF12679">
    <property type="entry name" value="ABC2_membrane_2"/>
    <property type="match status" value="1"/>
</dbReference>
<feature type="transmembrane region" description="Helical" evidence="1">
    <location>
        <begin position="191"/>
        <end position="210"/>
    </location>
</feature>
<dbReference type="GO" id="GO:0005886">
    <property type="term" value="C:plasma membrane"/>
    <property type="evidence" value="ECO:0007669"/>
    <property type="project" value="UniProtKB-SubCell"/>
</dbReference>
<dbReference type="GO" id="GO:0140359">
    <property type="term" value="F:ABC-type transporter activity"/>
    <property type="evidence" value="ECO:0007669"/>
    <property type="project" value="InterPro"/>
</dbReference>
<feature type="transmembrane region" description="Helical" evidence="1">
    <location>
        <begin position="162"/>
        <end position="184"/>
    </location>
</feature>
<dbReference type="PANTHER" id="PTHR37305:SF1">
    <property type="entry name" value="MEMBRANE PROTEIN"/>
    <property type="match status" value="1"/>
</dbReference>
<proteinExistence type="predicted"/>
<evidence type="ECO:0000313" key="2">
    <source>
        <dbReference type="EMBL" id="KKQ89449.1"/>
    </source>
</evidence>
<gene>
    <name evidence="2" type="ORF">UT11_C0025G0003</name>
</gene>
<keyword evidence="1" id="KW-0472">Membrane</keyword>
<feature type="transmembrane region" description="Helical" evidence="1">
    <location>
        <begin position="16"/>
        <end position="34"/>
    </location>
</feature>
<feature type="transmembrane region" description="Helical" evidence="1">
    <location>
        <begin position="121"/>
        <end position="150"/>
    </location>
</feature>
<comment type="caution">
    <text evidence="2">The sequence shown here is derived from an EMBL/GenBank/DDBJ whole genome shotgun (WGS) entry which is preliminary data.</text>
</comment>
<feature type="transmembrane region" description="Helical" evidence="1">
    <location>
        <begin position="80"/>
        <end position="100"/>
    </location>
</feature>
<dbReference type="Proteomes" id="UP000033934">
    <property type="component" value="Unassembled WGS sequence"/>
</dbReference>
<evidence type="ECO:0008006" key="4">
    <source>
        <dbReference type="Google" id="ProtNLM"/>
    </source>
</evidence>
<evidence type="ECO:0000256" key="1">
    <source>
        <dbReference type="SAM" id="Phobius"/>
    </source>
</evidence>
<keyword evidence="1" id="KW-1133">Transmembrane helix</keyword>
<accession>A0A0G0NU96</accession>
<feature type="transmembrane region" description="Helical" evidence="1">
    <location>
        <begin position="240"/>
        <end position="260"/>
    </location>
</feature>
<name>A0A0G0NU96_9BACT</name>
<dbReference type="PANTHER" id="PTHR37305">
    <property type="entry name" value="INTEGRAL MEMBRANE PROTEIN-RELATED"/>
    <property type="match status" value="1"/>
</dbReference>
<protein>
    <recommendedName>
        <fullName evidence="4">ABC transporter permease</fullName>
    </recommendedName>
</protein>
<organism evidence="2 3">
    <name type="scientific">Berkelbacteria bacterium GW2011_GWA2_38_9</name>
    <dbReference type="NCBI Taxonomy" id="1618334"/>
    <lineage>
        <taxon>Bacteria</taxon>
        <taxon>Candidatus Berkelbacteria</taxon>
    </lineage>
</organism>